<evidence type="ECO:0000256" key="1">
    <source>
        <dbReference type="SAM" id="MobiDB-lite"/>
    </source>
</evidence>
<proteinExistence type="predicted"/>
<feature type="compositionally biased region" description="Basic and acidic residues" evidence="1">
    <location>
        <begin position="44"/>
        <end position="55"/>
    </location>
</feature>
<accession>A0A4C1WGW7</accession>
<gene>
    <name evidence="2" type="ORF">EVAR_24680_1</name>
</gene>
<dbReference type="EMBL" id="BGZK01000543">
    <property type="protein sequence ID" value="GBP49375.1"/>
    <property type="molecule type" value="Genomic_DNA"/>
</dbReference>
<evidence type="ECO:0000313" key="3">
    <source>
        <dbReference type="Proteomes" id="UP000299102"/>
    </source>
</evidence>
<name>A0A4C1WGW7_EUMVA</name>
<organism evidence="2 3">
    <name type="scientific">Eumeta variegata</name>
    <name type="common">Bagworm moth</name>
    <name type="synonym">Eumeta japonica</name>
    <dbReference type="NCBI Taxonomy" id="151549"/>
    <lineage>
        <taxon>Eukaryota</taxon>
        <taxon>Metazoa</taxon>
        <taxon>Ecdysozoa</taxon>
        <taxon>Arthropoda</taxon>
        <taxon>Hexapoda</taxon>
        <taxon>Insecta</taxon>
        <taxon>Pterygota</taxon>
        <taxon>Neoptera</taxon>
        <taxon>Endopterygota</taxon>
        <taxon>Lepidoptera</taxon>
        <taxon>Glossata</taxon>
        <taxon>Ditrysia</taxon>
        <taxon>Tineoidea</taxon>
        <taxon>Psychidae</taxon>
        <taxon>Oiketicinae</taxon>
        <taxon>Eumeta</taxon>
    </lineage>
</organism>
<protein>
    <submittedName>
        <fullName evidence="2">Uncharacterized protein</fullName>
    </submittedName>
</protein>
<reference evidence="2 3" key="1">
    <citation type="journal article" date="2019" name="Commun. Biol.">
        <title>The bagworm genome reveals a unique fibroin gene that provides high tensile strength.</title>
        <authorList>
            <person name="Kono N."/>
            <person name="Nakamura H."/>
            <person name="Ohtoshi R."/>
            <person name="Tomita M."/>
            <person name="Numata K."/>
            <person name="Arakawa K."/>
        </authorList>
    </citation>
    <scope>NUCLEOTIDE SEQUENCE [LARGE SCALE GENOMIC DNA]</scope>
</reference>
<keyword evidence="3" id="KW-1185">Reference proteome</keyword>
<evidence type="ECO:0000313" key="2">
    <source>
        <dbReference type="EMBL" id="GBP49375.1"/>
    </source>
</evidence>
<dbReference type="AlphaFoldDB" id="A0A4C1WGW7"/>
<dbReference type="Proteomes" id="UP000299102">
    <property type="component" value="Unassembled WGS sequence"/>
</dbReference>
<feature type="region of interest" description="Disordered" evidence="1">
    <location>
        <begin position="1"/>
        <end position="25"/>
    </location>
</feature>
<feature type="region of interest" description="Disordered" evidence="1">
    <location>
        <begin position="44"/>
        <end position="64"/>
    </location>
</feature>
<comment type="caution">
    <text evidence="2">The sequence shown here is derived from an EMBL/GenBank/DDBJ whole genome shotgun (WGS) entry which is preliminary data.</text>
</comment>
<sequence length="88" mass="9905">MRGKRSGHPSEIKWSPPPNDTYNSRGVIGALLATWESMGYLMERDRDDGEEERGVGHGNNNKRATINRAAAHRRYASTYSGLLCNRKD</sequence>